<dbReference type="PANTHER" id="PTHR48069:SF3">
    <property type="entry name" value="DIHYDROFOLATE REDUCTASE"/>
    <property type="match status" value="1"/>
</dbReference>
<gene>
    <name evidence="11" type="ORF">M9393_02625</name>
</gene>
<evidence type="ECO:0000256" key="8">
    <source>
        <dbReference type="PIRNR" id="PIRNR000194"/>
    </source>
</evidence>
<dbReference type="GO" id="GO:0046452">
    <property type="term" value="P:dihydrofolate metabolic process"/>
    <property type="evidence" value="ECO:0007669"/>
    <property type="project" value="TreeGrafter"/>
</dbReference>
<dbReference type="GO" id="GO:0006730">
    <property type="term" value="P:one-carbon metabolic process"/>
    <property type="evidence" value="ECO:0007669"/>
    <property type="project" value="UniProtKB-KW"/>
</dbReference>
<reference evidence="11" key="1">
    <citation type="submission" date="2022-05" db="EMBL/GenBank/DDBJ databases">
        <title>Impact of host demography and evolutionary history on endosymbiont molecular evolution: a test in carpenter ants (Genus Camponotus) and their Blochmannia endosymbionts.</title>
        <authorList>
            <person name="Manthey J.D."/>
            <person name="Giron J.C."/>
            <person name="Hruska J.P."/>
        </authorList>
    </citation>
    <scope>NUCLEOTIDE SEQUENCE</scope>
    <source>
        <strain evidence="11">C-039</strain>
    </source>
</reference>
<dbReference type="PANTHER" id="PTHR48069">
    <property type="entry name" value="DIHYDROFOLATE REDUCTASE"/>
    <property type="match status" value="1"/>
</dbReference>
<protein>
    <recommendedName>
        <fullName evidence="3 8">Dihydrofolate reductase</fullName>
        <ecNumber evidence="3 8">1.5.1.3</ecNumber>
    </recommendedName>
</protein>
<evidence type="ECO:0000256" key="3">
    <source>
        <dbReference type="ARBA" id="ARBA00012856"/>
    </source>
</evidence>
<evidence type="ECO:0000259" key="10">
    <source>
        <dbReference type="PROSITE" id="PS51330"/>
    </source>
</evidence>
<dbReference type="PIRSF" id="PIRSF000194">
    <property type="entry name" value="DHFR"/>
    <property type="match status" value="1"/>
</dbReference>
<evidence type="ECO:0000313" key="12">
    <source>
        <dbReference type="Proteomes" id="UP001056209"/>
    </source>
</evidence>
<organism evidence="11 12">
    <name type="scientific">Candidatus Blochmannia vicinus</name>
    <name type="common">nom. nud.</name>
    <dbReference type="NCBI Taxonomy" id="251540"/>
    <lineage>
        <taxon>Bacteria</taxon>
        <taxon>Pseudomonadati</taxon>
        <taxon>Pseudomonadota</taxon>
        <taxon>Gammaproteobacteria</taxon>
        <taxon>Enterobacterales</taxon>
        <taxon>Enterobacteriaceae</taxon>
        <taxon>ant endosymbionts</taxon>
        <taxon>Candidatus Blochmanniella</taxon>
    </lineage>
</organism>
<dbReference type="PRINTS" id="PR00070">
    <property type="entry name" value="DHFR"/>
</dbReference>
<comment type="pathway">
    <text evidence="1 8">Cofactor biosynthesis; tetrahydrofolate biosynthesis; 5,6,7,8-tetrahydrofolate from 7,8-dihydrofolate: step 1/1.</text>
</comment>
<dbReference type="Pfam" id="PF00186">
    <property type="entry name" value="DHFR_1"/>
    <property type="match status" value="1"/>
</dbReference>
<sequence length="166" mass="19673">MIISLIAALTTNHVIGKRNVIPWYFPIDIKWFKYHTLHKPVIMGRKTFESIGKKPLLNRLNIVLSRNAINNRNDVFFMIDNPDYALSLIKDIYEEVMIIGGSTIYNVFLPYAQRLYLTYINSIIDIDGDSWFPDYDIKEWKSVFNSFYKVNDDIFCYLNFKILERL</sequence>
<evidence type="ECO:0000256" key="2">
    <source>
        <dbReference type="ARBA" id="ARBA00009539"/>
    </source>
</evidence>
<keyword evidence="6 8" id="KW-0560">Oxidoreductase</keyword>
<dbReference type="Proteomes" id="UP001056209">
    <property type="component" value="Chromosome"/>
</dbReference>
<dbReference type="GO" id="GO:0050661">
    <property type="term" value="F:NADP binding"/>
    <property type="evidence" value="ECO:0007669"/>
    <property type="project" value="InterPro"/>
</dbReference>
<evidence type="ECO:0000256" key="1">
    <source>
        <dbReference type="ARBA" id="ARBA00004903"/>
    </source>
</evidence>
<dbReference type="PROSITE" id="PS00075">
    <property type="entry name" value="DHFR_1"/>
    <property type="match status" value="1"/>
</dbReference>
<dbReference type="AlphaFoldDB" id="A0A9Q8X2J7"/>
<dbReference type="PROSITE" id="PS51330">
    <property type="entry name" value="DHFR_2"/>
    <property type="match status" value="1"/>
</dbReference>
<feature type="domain" description="DHFR" evidence="10">
    <location>
        <begin position="2"/>
        <end position="165"/>
    </location>
</feature>
<evidence type="ECO:0000256" key="6">
    <source>
        <dbReference type="ARBA" id="ARBA00023002"/>
    </source>
</evidence>
<dbReference type="CDD" id="cd00209">
    <property type="entry name" value="DHFR"/>
    <property type="match status" value="1"/>
</dbReference>
<proteinExistence type="inferred from homology"/>
<comment type="similarity">
    <text evidence="2 8 9">Belongs to the dihydrofolate reductase family.</text>
</comment>
<dbReference type="GO" id="GO:0004146">
    <property type="term" value="F:dihydrofolate reductase activity"/>
    <property type="evidence" value="ECO:0007669"/>
    <property type="project" value="UniProtKB-EC"/>
</dbReference>
<evidence type="ECO:0000256" key="7">
    <source>
        <dbReference type="ARBA" id="ARBA00025067"/>
    </source>
</evidence>
<keyword evidence="4 8" id="KW-0554">One-carbon metabolism</keyword>
<keyword evidence="5 8" id="KW-0521">NADP</keyword>
<dbReference type="InterPro" id="IPR001796">
    <property type="entry name" value="DHFR_dom"/>
</dbReference>
<dbReference type="InterPro" id="IPR017925">
    <property type="entry name" value="DHFR_CS"/>
</dbReference>
<dbReference type="EMBL" id="CP097753">
    <property type="protein sequence ID" value="URJ28054.1"/>
    <property type="molecule type" value="Genomic_DNA"/>
</dbReference>
<dbReference type="EC" id="1.5.1.3" evidence="3 8"/>
<evidence type="ECO:0000256" key="5">
    <source>
        <dbReference type="ARBA" id="ARBA00022857"/>
    </source>
</evidence>
<comment type="function">
    <text evidence="7 8">Key enzyme in folate metabolism. Catalyzes an essential reaction for de novo glycine and purine synthesis, and for DNA precursor synthesis.</text>
</comment>
<dbReference type="InterPro" id="IPR012259">
    <property type="entry name" value="DHFR"/>
</dbReference>
<evidence type="ECO:0000256" key="4">
    <source>
        <dbReference type="ARBA" id="ARBA00022563"/>
    </source>
</evidence>
<dbReference type="RefSeq" id="WP_250248444.1">
    <property type="nucleotide sequence ID" value="NZ_CP097753.1"/>
</dbReference>
<dbReference type="SUPFAM" id="SSF53597">
    <property type="entry name" value="Dihydrofolate reductase-like"/>
    <property type="match status" value="1"/>
</dbReference>
<dbReference type="GO" id="GO:0005829">
    <property type="term" value="C:cytosol"/>
    <property type="evidence" value="ECO:0007669"/>
    <property type="project" value="TreeGrafter"/>
</dbReference>
<dbReference type="Gene3D" id="3.40.430.10">
    <property type="entry name" value="Dihydrofolate Reductase, subunit A"/>
    <property type="match status" value="1"/>
</dbReference>
<accession>A0A9Q8X2J7</accession>
<dbReference type="InterPro" id="IPR024072">
    <property type="entry name" value="DHFR-like_dom_sf"/>
</dbReference>
<dbReference type="GO" id="GO:0046655">
    <property type="term" value="P:folic acid metabolic process"/>
    <property type="evidence" value="ECO:0007669"/>
    <property type="project" value="TreeGrafter"/>
</dbReference>
<dbReference type="GO" id="GO:0046654">
    <property type="term" value="P:tetrahydrofolate biosynthetic process"/>
    <property type="evidence" value="ECO:0007669"/>
    <property type="project" value="InterPro"/>
</dbReference>
<evidence type="ECO:0000313" key="11">
    <source>
        <dbReference type="EMBL" id="URJ28054.1"/>
    </source>
</evidence>
<evidence type="ECO:0000256" key="9">
    <source>
        <dbReference type="RuleBase" id="RU004474"/>
    </source>
</evidence>
<name>A0A9Q8X2J7_9ENTR</name>
<comment type="catalytic activity">
    <reaction evidence="8">
        <text>(6S)-5,6,7,8-tetrahydrofolate + NADP(+) = 7,8-dihydrofolate + NADPH + H(+)</text>
        <dbReference type="Rhea" id="RHEA:15009"/>
        <dbReference type="ChEBI" id="CHEBI:15378"/>
        <dbReference type="ChEBI" id="CHEBI:57451"/>
        <dbReference type="ChEBI" id="CHEBI:57453"/>
        <dbReference type="ChEBI" id="CHEBI:57783"/>
        <dbReference type="ChEBI" id="CHEBI:58349"/>
        <dbReference type="EC" id="1.5.1.3"/>
    </reaction>
</comment>